<reference evidence="3 4" key="1">
    <citation type="journal article" date="2012" name="Science">
        <title>The Paleozoic origin of enzymatic lignin decomposition reconstructed from 31 fungal genomes.</title>
        <authorList>
            <person name="Floudas D."/>
            <person name="Binder M."/>
            <person name="Riley R."/>
            <person name="Barry K."/>
            <person name="Blanchette R.A."/>
            <person name="Henrissat B."/>
            <person name="Martinez A.T."/>
            <person name="Otillar R."/>
            <person name="Spatafora J.W."/>
            <person name="Yadav J.S."/>
            <person name="Aerts A."/>
            <person name="Benoit I."/>
            <person name="Boyd A."/>
            <person name="Carlson A."/>
            <person name="Copeland A."/>
            <person name="Coutinho P.M."/>
            <person name="de Vries R.P."/>
            <person name="Ferreira P."/>
            <person name="Findley K."/>
            <person name="Foster B."/>
            <person name="Gaskell J."/>
            <person name="Glotzer D."/>
            <person name="Gorecki P."/>
            <person name="Heitman J."/>
            <person name="Hesse C."/>
            <person name="Hori C."/>
            <person name="Igarashi K."/>
            <person name="Jurgens J.A."/>
            <person name="Kallen N."/>
            <person name="Kersten P."/>
            <person name="Kohler A."/>
            <person name="Kuees U."/>
            <person name="Kumar T.K.A."/>
            <person name="Kuo A."/>
            <person name="LaButti K."/>
            <person name="Larrondo L.F."/>
            <person name="Lindquist E."/>
            <person name="Ling A."/>
            <person name="Lombard V."/>
            <person name="Lucas S."/>
            <person name="Lundell T."/>
            <person name="Martin R."/>
            <person name="McLaughlin D.J."/>
            <person name="Morgenstern I."/>
            <person name="Morin E."/>
            <person name="Murat C."/>
            <person name="Nagy L.G."/>
            <person name="Nolan M."/>
            <person name="Ohm R.A."/>
            <person name="Patyshakuliyeva A."/>
            <person name="Rokas A."/>
            <person name="Ruiz-Duenas F.J."/>
            <person name="Sabat G."/>
            <person name="Salamov A."/>
            <person name="Samejima M."/>
            <person name="Schmutz J."/>
            <person name="Slot J.C."/>
            <person name="St John F."/>
            <person name="Stenlid J."/>
            <person name="Sun H."/>
            <person name="Sun S."/>
            <person name="Syed K."/>
            <person name="Tsang A."/>
            <person name="Wiebenga A."/>
            <person name="Young D."/>
            <person name="Pisabarro A."/>
            <person name="Eastwood D.C."/>
            <person name="Martin F."/>
            <person name="Cullen D."/>
            <person name="Grigoriev I.V."/>
            <person name="Hibbett D.S."/>
        </authorList>
    </citation>
    <scope>NUCLEOTIDE SEQUENCE [LARGE SCALE GENOMIC DNA]</scope>
    <source>
        <strain evidence="3 4">ATCC 11539</strain>
    </source>
</reference>
<dbReference type="RefSeq" id="XP_007870971.1">
    <property type="nucleotide sequence ID" value="XM_007872780.1"/>
</dbReference>
<feature type="compositionally biased region" description="Low complexity" evidence="2">
    <location>
        <begin position="648"/>
        <end position="658"/>
    </location>
</feature>
<dbReference type="OrthoDB" id="3268221at2759"/>
<feature type="region of interest" description="Disordered" evidence="2">
    <location>
        <begin position="396"/>
        <end position="777"/>
    </location>
</feature>
<dbReference type="KEGG" id="gtr:GLOTRDRAFT_123532"/>
<sequence>MSSRVQSPGLDYIHDHLDNIREPSLPSSPSTSSSREIRPLPPPPPPTSSRRTRTPAQDGVFSNTTNRLLARILAREERDARKIDSIVSLTSSQLEKESARANDAERRALVALAQLNTLADSKRLLEQDVSRLREELRLYKNQLQDAQREIFRAQDIVDRVGSEKQDAEAEAARWRSIARRWKEERALDNAREEAHRRGYAEGLRRGFVEGRREGYYAREDDEDMVVYGEEDAPPREWDRDRRRAGEEDAPPREWDRRRAGEENAPPRERDRRRAVSGSGSGSGSGSADEPPARPPSAAPRPSSRAASRAPPRAPTRTSNRTPSYREPRVPDSAPHAPTMPFPTLTTPVNPPSPHHAPPSPLPRSPEVIQPIPVYTVGATPPHPPVAIPPDGWVPAAARLGPGGEPQIPLPPPHEMGGAAMMPHEMGGATTTTPRSQAPRHLHGAQEDSFYIPRARPAVPRSDVRPRDYAYAGGQGQGQYAEAPPNVLRVPNSPPRPASRTSTRISDFEIVSAPASRRETPAPRRGSTPGPGIGGERSHTPGTERSRTRSVGRRSESRPRRSSSPQPPREPPRSHTPRAMEEMYQPQTYPEPPLPATTPRPRTPGDSLRSSTKTPVDRTATRTPLDWFFRRRARRRDSTPPNISVEPPSGSVSTHSSGSNTYVQPHLLSPDRVPQPLPMSLDEQMHHVPPPQPIHHIPPTSQSPAIFGHSPDGHLPPLFVPTGPPVPVPPPEETFRIPSPGVSAYYKDVAMKEGRDRAGSDASMESAPLNRPLSIFNE</sequence>
<feature type="compositionally biased region" description="Basic and acidic residues" evidence="2">
    <location>
        <begin position="12"/>
        <end position="21"/>
    </location>
</feature>
<keyword evidence="4" id="KW-1185">Reference proteome</keyword>
<dbReference type="OMA" id="QESHASH"/>
<evidence type="ECO:0000313" key="3">
    <source>
        <dbReference type="EMBL" id="EPQ50725.1"/>
    </source>
</evidence>
<dbReference type="STRING" id="670483.S7R8S7"/>
<feature type="compositionally biased region" description="Basic and acidic residues" evidence="2">
    <location>
        <begin position="232"/>
        <end position="273"/>
    </location>
</feature>
<evidence type="ECO:0000256" key="2">
    <source>
        <dbReference type="SAM" id="MobiDB-lite"/>
    </source>
</evidence>
<accession>S7R8S7</accession>
<dbReference type="GeneID" id="19300962"/>
<dbReference type="HOGENOM" id="CLU_021927_0_0_1"/>
<feature type="region of interest" description="Disordered" evidence="2">
    <location>
        <begin position="223"/>
        <end position="366"/>
    </location>
</feature>
<dbReference type="EMBL" id="KB469314">
    <property type="protein sequence ID" value="EPQ50725.1"/>
    <property type="molecule type" value="Genomic_DNA"/>
</dbReference>
<dbReference type="Proteomes" id="UP000030669">
    <property type="component" value="Unassembled WGS sequence"/>
</dbReference>
<evidence type="ECO:0000256" key="1">
    <source>
        <dbReference type="SAM" id="Coils"/>
    </source>
</evidence>
<feature type="compositionally biased region" description="Low complexity" evidence="2">
    <location>
        <begin position="23"/>
        <end position="34"/>
    </location>
</feature>
<feature type="compositionally biased region" description="Pro residues" evidence="2">
    <location>
        <begin position="588"/>
        <end position="601"/>
    </location>
</feature>
<feature type="compositionally biased region" description="Basic and acidic residues" evidence="2">
    <location>
        <begin position="535"/>
        <end position="558"/>
    </location>
</feature>
<keyword evidence="1" id="KW-0175">Coiled coil</keyword>
<feature type="compositionally biased region" description="Basic and acidic residues" evidence="2">
    <location>
        <begin position="569"/>
        <end position="580"/>
    </location>
</feature>
<protein>
    <submittedName>
        <fullName evidence="3">Uncharacterized protein</fullName>
    </submittedName>
</protein>
<dbReference type="eggNOG" id="ENOG502SNQI">
    <property type="taxonomic scope" value="Eukaryota"/>
</dbReference>
<feature type="compositionally biased region" description="Low complexity" evidence="2">
    <location>
        <begin position="299"/>
        <end position="322"/>
    </location>
</feature>
<organism evidence="3 4">
    <name type="scientific">Gloeophyllum trabeum (strain ATCC 11539 / FP-39264 / Madison 617)</name>
    <name type="common">Brown rot fungus</name>
    <dbReference type="NCBI Taxonomy" id="670483"/>
    <lineage>
        <taxon>Eukaryota</taxon>
        <taxon>Fungi</taxon>
        <taxon>Dikarya</taxon>
        <taxon>Basidiomycota</taxon>
        <taxon>Agaricomycotina</taxon>
        <taxon>Agaricomycetes</taxon>
        <taxon>Gloeophyllales</taxon>
        <taxon>Gloeophyllaceae</taxon>
        <taxon>Gloeophyllum</taxon>
    </lineage>
</organism>
<feature type="compositionally biased region" description="Basic and acidic residues" evidence="2">
    <location>
        <begin position="748"/>
        <end position="758"/>
    </location>
</feature>
<evidence type="ECO:0000313" key="4">
    <source>
        <dbReference type="Proteomes" id="UP000030669"/>
    </source>
</evidence>
<feature type="compositionally biased region" description="Pro residues" evidence="2">
    <location>
        <begin position="717"/>
        <end position="731"/>
    </location>
</feature>
<feature type="compositionally biased region" description="Pro residues" evidence="2">
    <location>
        <begin position="348"/>
        <end position="363"/>
    </location>
</feature>
<dbReference type="AlphaFoldDB" id="S7R8S7"/>
<proteinExistence type="predicted"/>
<feature type="region of interest" description="Disordered" evidence="2">
    <location>
        <begin position="1"/>
        <end position="62"/>
    </location>
</feature>
<feature type="coiled-coil region" evidence="1">
    <location>
        <begin position="115"/>
        <end position="184"/>
    </location>
</feature>
<gene>
    <name evidence="3" type="ORF">GLOTRDRAFT_123532</name>
</gene>
<name>S7R8S7_GLOTA</name>